<reference evidence="10" key="1">
    <citation type="journal article" date="2009" name="Mol. Biosyst.">
        <title>The biosynthetic gene cluster of zorbamycin, a member of the bleomycin family of antitumor antibiotics, from Streptomyces flavoviridis ATCC 21892.</title>
        <authorList>
            <person name="Galm U."/>
            <person name="Wendt-Pienkowski E."/>
            <person name="Wang L."/>
            <person name="George N.P."/>
            <person name="Oh T.J."/>
            <person name="Yi F."/>
            <person name="Tao M."/>
            <person name="Coughlin J.M."/>
            <person name="Shen B."/>
        </authorList>
    </citation>
    <scope>NUCLEOTIDE SEQUENCE</scope>
</reference>
<evidence type="ECO:0000256" key="1">
    <source>
        <dbReference type="ARBA" id="ARBA00004651"/>
    </source>
</evidence>
<keyword evidence="5 9" id="KW-0812">Transmembrane</keyword>
<evidence type="ECO:0000256" key="5">
    <source>
        <dbReference type="ARBA" id="ARBA00022692"/>
    </source>
</evidence>
<feature type="transmembrane region" description="Helical" evidence="9">
    <location>
        <begin position="15"/>
        <end position="34"/>
    </location>
</feature>
<accession>B9UJ25</accession>
<feature type="transmembrane region" description="Helical" evidence="9">
    <location>
        <begin position="89"/>
        <end position="111"/>
    </location>
</feature>
<evidence type="ECO:0000256" key="8">
    <source>
        <dbReference type="PIRNR" id="PIRNR016661"/>
    </source>
</evidence>
<evidence type="ECO:0000256" key="7">
    <source>
        <dbReference type="ARBA" id="ARBA00023136"/>
    </source>
</evidence>
<organism evidence="10">
    <name type="scientific">Streptomyces pilosus</name>
    <dbReference type="NCBI Taxonomy" id="28893"/>
    <lineage>
        <taxon>Bacteria</taxon>
        <taxon>Bacillati</taxon>
        <taxon>Actinomycetota</taxon>
        <taxon>Actinomycetes</taxon>
        <taxon>Kitasatosporales</taxon>
        <taxon>Streptomycetaceae</taxon>
        <taxon>Streptomyces</taxon>
    </lineage>
</organism>
<dbReference type="AlphaFoldDB" id="B9UJ25"/>
<dbReference type="EMBL" id="EU670723">
    <property type="protein sequence ID" value="ACG60757.1"/>
    <property type="molecule type" value="Genomic_DNA"/>
</dbReference>
<evidence type="ECO:0000256" key="6">
    <source>
        <dbReference type="ARBA" id="ARBA00022989"/>
    </source>
</evidence>
<feature type="transmembrane region" description="Helical" evidence="9">
    <location>
        <begin position="158"/>
        <end position="180"/>
    </location>
</feature>
<keyword evidence="3 8" id="KW-0813">Transport</keyword>
<proteinExistence type="inferred from homology"/>
<protein>
    <recommendedName>
        <fullName evidence="8">Biotin transporter</fullName>
    </recommendedName>
</protein>
<sequence>MAVPGRKPPVKTKDLVYIALFAAIVVALGLFPAIEVPFSKVPITAQSLGVMLAGSILGWRRGGLALLVFVLLVAVGLPVLPGGRGGMGIFFLPSGGFVLSWPLAAVVVGYLTERLWGRYNLAVALVPNLVGGVLVVYAIGLPFMAAVANISLGQAFTIMWAFVPGDVAKCVLAALAAVAVRRTHPLLAPVATASGPSRSGTR</sequence>
<keyword evidence="7 8" id="KW-0472">Membrane</keyword>
<dbReference type="Gene3D" id="1.10.1760.20">
    <property type="match status" value="1"/>
</dbReference>
<evidence type="ECO:0000256" key="2">
    <source>
        <dbReference type="ARBA" id="ARBA00010692"/>
    </source>
</evidence>
<feature type="transmembrane region" description="Helical" evidence="9">
    <location>
        <begin position="64"/>
        <end position="83"/>
    </location>
</feature>
<evidence type="ECO:0000256" key="3">
    <source>
        <dbReference type="ARBA" id="ARBA00022448"/>
    </source>
</evidence>
<evidence type="ECO:0000313" key="10">
    <source>
        <dbReference type="EMBL" id="ACG60757.1"/>
    </source>
</evidence>
<dbReference type="GO" id="GO:0015225">
    <property type="term" value="F:biotin transmembrane transporter activity"/>
    <property type="evidence" value="ECO:0007669"/>
    <property type="project" value="UniProtKB-UniRule"/>
</dbReference>
<evidence type="ECO:0000256" key="4">
    <source>
        <dbReference type="ARBA" id="ARBA00022475"/>
    </source>
</evidence>
<dbReference type="PANTHER" id="PTHR34295:SF4">
    <property type="entry name" value="BIOTIN TRANSPORTER BIOY-RELATED"/>
    <property type="match status" value="1"/>
</dbReference>
<keyword evidence="4 8" id="KW-1003">Cell membrane</keyword>
<comment type="similarity">
    <text evidence="2 8">Belongs to the BioY family.</text>
</comment>
<feature type="transmembrane region" description="Helical" evidence="9">
    <location>
        <begin position="123"/>
        <end position="146"/>
    </location>
</feature>
<dbReference type="GO" id="GO:0005886">
    <property type="term" value="C:plasma membrane"/>
    <property type="evidence" value="ECO:0007669"/>
    <property type="project" value="UniProtKB-SubCell"/>
</dbReference>
<dbReference type="InterPro" id="IPR003784">
    <property type="entry name" value="BioY"/>
</dbReference>
<keyword evidence="6 9" id="KW-1133">Transmembrane helix</keyword>
<comment type="subcellular location">
    <subcellularLocation>
        <location evidence="1 8">Cell membrane</location>
        <topology evidence="1 8">Multi-pass membrane protein</topology>
    </subcellularLocation>
</comment>
<dbReference type="PANTHER" id="PTHR34295">
    <property type="entry name" value="BIOTIN TRANSPORTER BIOY"/>
    <property type="match status" value="1"/>
</dbReference>
<evidence type="ECO:0000256" key="9">
    <source>
        <dbReference type="SAM" id="Phobius"/>
    </source>
</evidence>
<name>B9UJ25_9ACTN</name>
<dbReference type="Pfam" id="PF02632">
    <property type="entry name" value="BioY"/>
    <property type="match status" value="1"/>
</dbReference>
<dbReference type="PIRSF" id="PIRSF016661">
    <property type="entry name" value="BioY"/>
    <property type="match status" value="1"/>
</dbReference>